<keyword evidence="1" id="KW-0472">Membrane</keyword>
<protein>
    <recommendedName>
        <fullName evidence="4">Transmembrane protein</fullName>
    </recommendedName>
</protein>
<dbReference type="AlphaFoldDB" id="A0AAW1L582"/>
<name>A0AAW1L582_POPJA</name>
<evidence type="ECO:0000313" key="2">
    <source>
        <dbReference type="EMBL" id="KAK9728650.1"/>
    </source>
</evidence>
<evidence type="ECO:0000256" key="1">
    <source>
        <dbReference type="SAM" id="Phobius"/>
    </source>
</evidence>
<dbReference type="Proteomes" id="UP001458880">
    <property type="component" value="Unassembled WGS sequence"/>
</dbReference>
<feature type="transmembrane region" description="Helical" evidence="1">
    <location>
        <begin position="122"/>
        <end position="145"/>
    </location>
</feature>
<accession>A0AAW1L582</accession>
<keyword evidence="1" id="KW-0812">Transmembrane</keyword>
<keyword evidence="1" id="KW-1133">Transmembrane helix</keyword>
<evidence type="ECO:0000313" key="3">
    <source>
        <dbReference type="Proteomes" id="UP001458880"/>
    </source>
</evidence>
<proteinExistence type="predicted"/>
<sequence length="164" mass="18746">MKKSDLYCGRNLIYGITESSRWLPQQCCEPYTPPRHVNAAANSARLRSPERMGRHTTATSDLLHPLMLSYRANANHQPPFREFLHLTPRWLKATFFISRRAGLKLRTAANGRDVQRRTTASFLFLSPFFFFTFFFFTLVLTSFSFSPFSATALLADGFGVIVPD</sequence>
<evidence type="ECO:0008006" key="4">
    <source>
        <dbReference type="Google" id="ProtNLM"/>
    </source>
</evidence>
<reference evidence="2 3" key="1">
    <citation type="journal article" date="2024" name="BMC Genomics">
        <title>De novo assembly and annotation of Popillia japonica's genome with initial clues to its potential as an invasive pest.</title>
        <authorList>
            <person name="Cucini C."/>
            <person name="Boschi S."/>
            <person name="Funari R."/>
            <person name="Cardaioli E."/>
            <person name="Iannotti N."/>
            <person name="Marturano G."/>
            <person name="Paoli F."/>
            <person name="Bruttini M."/>
            <person name="Carapelli A."/>
            <person name="Frati F."/>
            <person name="Nardi F."/>
        </authorList>
    </citation>
    <scope>NUCLEOTIDE SEQUENCE [LARGE SCALE GENOMIC DNA]</scope>
    <source>
        <strain evidence="2">DMR45628</strain>
    </source>
</reference>
<comment type="caution">
    <text evidence="2">The sequence shown here is derived from an EMBL/GenBank/DDBJ whole genome shotgun (WGS) entry which is preliminary data.</text>
</comment>
<organism evidence="2 3">
    <name type="scientific">Popillia japonica</name>
    <name type="common">Japanese beetle</name>
    <dbReference type="NCBI Taxonomy" id="7064"/>
    <lineage>
        <taxon>Eukaryota</taxon>
        <taxon>Metazoa</taxon>
        <taxon>Ecdysozoa</taxon>
        <taxon>Arthropoda</taxon>
        <taxon>Hexapoda</taxon>
        <taxon>Insecta</taxon>
        <taxon>Pterygota</taxon>
        <taxon>Neoptera</taxon>
        <taxon>Endopterygota</taxon>
        <taxon>Coleoptera</taxon>
        <taxon>Polyphaga</taxon>
        <taxon>Scarabaeiformia</taxon>
        <taxon>Scarabaeidae</taxon>
        <taxon>Rutelinae</taxon>
        <taxon>Popillia</taxon>
    </lineage>
</organism>
<dbReference type="EMBL" id="JASPKY010000168">
    <property type="protein sequence ID" value="KAK9728650.1"/>
    <property type="molecule type" value="Genomic_DNA"/>
</dbReference>
<keyword evidence="3" id="KW-1185">Reference proteome</keyword>
<gene>
    <name evidence="2" type="ORF">QE152_g17117</name>
</gene>